<name>A0A068TQW9_COFCA</name>
<dbReference type="SUPFAM" id="SSF56219">
    <property type="entry name" value="DNase I-like"/>
    <property type="match status" value="1"/>
</dbReference>
<dbReference type="Pfam" id="PF03372">
    <property type="entry name" value="Exo_endo_phos"/>
    <property type="match status" value="1"/>
</dbReference>
<organism evidence="3 4">
    <name type="scientific">Coffea canephora</name>
    <name type="common">Robusta coffee</name>
    <dbReference type="NCBI Taxonomy" id="49390"/>
    <lineage>
        <taxon>Eukaryota</taxon>
        <taxon>Viridiplantae</taxon>
        <taxon>Streptophyta</taxon>
        <taxon>Embryophyta</taxon>
        <taxon>Tracheophyta</taxon>
        <taxon>Spermatophyta</taxon>
        <taxon>Magnoliopsida</taxon>
        <taxon>eudicotyledons</taxon>
        <taxon>Gunneridae</taxon>
        <taxon>Pentapetalae</taxon>
        <taxon>asterids</taxon>
        <taxon>lamiids</taxon>
        <taxon>Gentianales</taxon>
        <taxon>Rubiaceae</taxon>
        <taxon>Ixoroideae</taxon>
        <taxon>Gardenieae complex</taxon>
        <taxon>Bertiereae - Coffeeae clade</taxon>
        <taxon>Coffeeae</taxon>
        <taxon>Coffea</taxon>
    </lineage>
</organism>
<evidence type="ECO:0000256" key="1">
    <source>
        <dbReference type="SAM" id="MobiDB-lite"/>
    </source>
</evidence>
<sequence>MLRGCDSRVPTAEQSPPPKSAKRKTSQLNHHYHHTSRKEKLIASKTGTESEIETLTLTRCSTVSTANFTSHQIHRKQKHRRKRTSKLPITGDYRQWSYSTRDFSYCKDRVLLVSYNILGVENAAKHPDLYSNISPKYLDWDYRKRLLHKEIKNYKPGVICFQAISYSLRALTEVDRFDDLDDLLKRDGFRGVYKARTGEASDGCAIFWNNELLTLLHEESLEFQTFGLRNNVSQLCIFRMNQSQLLMDMNSQAPKYSSSRTFLVGNIHVLFNPSRGDIKLGQMRLFLEKAQKLSQEWGGIPVVIAGDLNSMPQSAMYQFLTSSELDVQQHDRKQISGQICPLENPSFDCRSSHAASFYSSKKPLMHRWSQDELRLAAGSAVSHVRHPLKLCSAYVGVPGSTRSRNNIGEPLATSYHSKFMGTVDYIWHTGELLPVKVLETLPINRLKETGGLPSKRWGSDHLALACELAFADRGTEE</sequence>
<evidence type="ECO:0000259" key="2">
    <source>
        <dbReference type="Pfam" id="PF03372"/>
    </source>
</evidence>
<dbReference type="Proteomes" id="UP000295252">
    <property type="component" value="Chromosome VI"/>
</dbReference>
<dbReference type="PhylomeDB" id="A0A068TQW9"/>
<accession>A0A068TQW9</accession>
<dbReference type="PANTHER" id="PTHR12121:SF74">
    <property type="entry name" value="CARBON CATABOLITE REPRESSOR PROTEIN 4 HOMOLOG 5"/>
    <property type="match status" value="1"/>
</dbReference>
<dbReference type="Gene3D" id="3.60.10.10">
    <property type="entry name" value="Endonuclease/exonuclease/phosphatase"/>
    <property type="match status" value="1"/>
</dbReference>
<feature type="domain" description="Endonuclease/exonuclease/phosphatase" evidence="2">
    <location>
        <begin position="114"/>
        <end position="461"/>
    </location>
</feature>
<feature type="region of interest" description="Disordered" evidence="1">
    <location>
        <begin position="1"/>
        <end position="45"/>
    </location>
</feature>
<proteinExistence type="predicted"/>
<dbReference type="InterPro" id="IPR036691">
    <property type="entry name" value="Endo/exonu/phosph_ase_sf"/>
</dbReference>
<gene>
    <name evidence="3" type="ORF">GSCOC_T00022524001</name>
</gene>
<dbReference type="OrthoDB" id="428734at2759"/>
<evidence type="ECO:0000313" key="4">
    <source>
        <dbReference type="Proteomes" id="UP000295252"/>
    </source>
</evidence>
<dbReference type="InterPro" id="IPR005135">
    <property type="entry name" value="Endo/exonuclease/phosphatase"/>
</dbReference>
<dbReference type="Gramene" id="CDO98437">
    <property type="protein sequence ID" value="CDO98437"/>
    <property type="gene ID" value="GSCOC_T00022524001"/>
</dbReference>
<dbReference type="FunCoup" id="A0A068TQW9">
    <property type="interactions" value="2557"/>
</dbReference>
<dbReference type="InterPro" id="IPR050410">
    <property type="entry name" value="CCR4/nocturin_mRNA_transcr"/>
</dbReference>
<dbReference type="EMBL" id="HG739086">
    <property type="protein sequence ID" value="CDO98437.1"/>
    <property type="molecule type" value="Genomic_DNA"/>
</dbReference>
<keyword evidence="4" id="KW-1185">Reference proteome</keyword>
<dbReference type="STRING" id="49390.A0A068TQW9"/>
<dbReference type="PANTHER" id="PTHR12121">
    <property type="entry name" value="CARBON CATABOLITE REPRESSOR PROTEIN 4"/>
    <property type="match status" value="1"/>
</dbReference>
<dbReference type="InParanoid" id="A0A068TQW9"/>
<evidence type="ECO:0000313" key="3">
    <source>
        <dbReference type="EMBL" id="CDO98437.1"/>
    </source>
</evidence>
<feature type="compositionally biased region" description="Basic residues" evidence="1">
    <location>
        <begin position="20"/>
        <end position="37"/>
    </location>
</feature>
<reference evidence="4" key="1">
    <citation type="journal article" date="2014" name="Science">
        <title>The coffee genome provides insight into the convergent evolution of caffeine biosynthesis.</title>
        <authorList>
            <person name="Denoeud F."/>
            <person name="Carretero-Paulet L."/>
            <person name="Dereeper A."/>
            <person name="Droc G."/>
            <person name="Guyot R."/>
            <person name="Pietrella M."/>
            <person name="Zheng C."/>
            <person name="Alberti A."/>
            <person name="Anthony F."/>
            <person name="Aprea G."/>
            <person name="Aury J.M."/>
            <person name="Bento P."/>
            <person name="Bernard M."/>
            <person name="Bocs S."/>
            <person name="Campa C."/>
            <person name="Cenci A."/>
            <person name="Combes M.C."/>
            <person name="Crouzillat D."/>
            <person name="Da Silva C."/>
            <person name="Daddiego L."/>
            <person name="De Bellis F."/>
            <person name="Dussert S."/>
            <person name="Garsmeur O."/>
            <person name="Gayraud T."/>
            <person name="Guignon V."/>
            <person name="Jahn K."/>
            <person name="Jamilloux V."/>
            <person name="Joet T."/>
            <person name="Labadie K."/>
            <person name="Lan T."/>
            <person name="Leclercq J."/>
            <person name="Lepelley M."/>
            <person name="Leroy T."/>
            <person name="Li L.T."/>
            <person name="Librado P."/>
            <person name="Lopez L."/>
            <person name="Munoz A."/>
            <person name="Noel B."/>
            <person name="Pallavicini A."/>
            <person name="Perrotta G."/>
            <person name="Poncet V."/>
            <person name="Pot D."/>
            <person name="Priyono X."/>
            <person name="Rigoreau M."/>
            <person name="Rouard M."/>
            <person name="Rozas J."/>
            <person name="Tranchant-Dubreuil C."/>
            <person name="VanBuren R."/>
            <person name="Zhang Q."/>
            <person name="Andrade A.C."/>
            <person name="Argout X."/>
            <person name="Bertrand B."/>
            <person name="de Kochko A."/>
            <person name="Graziosi G."/>
            <person name="Henry R.J."/>
            <person name="Jayarama X."/>
            <person name="Ming R."/>
            <person name="Nagai C."/>
            <person name="Rounsley S."/>
            <person name="Sankoff D."/>
            <person name="Giuliano G."/>
            <person name="Albert V.A."/>
            <person name="Wincker P."/>
            <person name="Lashermes P."/>
        </authorList>
    </citation>
    <scope>NUCLEOTIDE SEQUENCE [LARGE SCALE GENOMIC DNA]</scope>
    <source>
        <strain evidence="4">cv. DH200-94</strain>
    </source>
</reference>
<dbReference type="OMA" id="YIWHTED"/>
<protein>
    <recommendedName>
        <fullName evidence="2">Endonuclease/exonuclease/phosphatase domain-containing protein</fullName>
    </recommendedName>
</protein>
<dbReference type="AlphaFoldDB" id="A0A068TQW9"/>
<dbReference type="GO" id="GO:0000175">
    <property type="term" value="F:3'-5'-RNA exonuclease activity"/>
    <property type="evidence" value="ECO:0007669"/>
    <property type="project" value="TreeGrafter"/>
</dbReference>